<sequence>MAKGDYLLAIDAGTGSGRAVVFNRDGQQLGATQREWWHKTDPRFPGSMDFDVEGNWALLCDCIKGALDQAGITGADIAAVSATSMREAFVAFDRDGTEIWACANVDGRAVDQVRQLKHDFPGVEQDLYRQTGQTFALGALPRLLWLKQQMPDIYDRVDKICMLSDWVVARLSGVIVSDPSNAGTTGIFGLRERDWLPSAMSRLGLRDDIFPKSCETGTAVGSVTHKASAETGLSTDVSVVVGGGDCQMGTVGLGVTGIGDCAVMGGTFWQQIVNVDSALIDPEMNVRINPHVITGLNQAEAISFFVGAVMRWFRDTFGQEELAQVSDPGLAYTLLEQKSASVPLGAYGVIPVFSDVMRYGAWYHAAPSFLNLSLDPAKSGKAVLFRALQENACIVAARNLHSIFNLSGQTPDHIVFAAGAAKSPHWAQMLADVTGLPVKTPKVKEATALGCAAAAAVGGGLHHDLAGLGREWVVWDGAFEPDPALKQDYDALGERWAKAYAAQLSLVDQGVTTSMWKAPGL</sequence>
<evidence type="ECO:0000259" key="4">
    <source>
        <dbReference type="Pfam" id="PF00370"/>
    </source>
</evidence>
<accession>A0A1Y2KUR1</accession>
<keyword evidence="7" id="KW-1185">Reference proteome</keyword>
<dbReference type="Pfam" id="PF02782">
    <property type="entry name" value="FGGY_C"/>
    <property type="match status" value="1"/>
</dbReference>
<dbReference type="InterPro" id="IPR043129">
    <property type="entry name" value="ATPase_NBD"/>
</dbReference>
<keyword evidence="2" id="KW-0808">Transferase</keyword>
<evidence type="ECO:0000313" key="6">
    <source>
        <dbReference type="EMBL" id="OSQ35294.1"/>
    </source>
</evidence>
<protein>
    <submittedName>
        <fullName evidence="6">Autoinducer kinase</fullName>
    </submittedName>
</protein>
<dbReference type="AlphaFoldDB" id="A0A1Y2KUR1"/>
<feature type="domain" description="Carbohydrate kinase FGGY C-terminal" evidence="5">
    <location>
        <begin position="300"/>
        <end position="457"/>
    </location>
</feature>
<dbReference type="STRING" id="1293891.TMES_21500"/>
<proteinExistence type="inferred from homology"/>
<dbReference type="InterPro" id="IPR050406">
    <property type="entry name" value="FGGY_Carb_Kinase"/>
</dbReference>
<comment type="caution">
    <text evidence="6">The sequence shown here is derived from an EMBL/GenBank/DDBJ whole genome shotgun (WGS) entry which is preliminary data.</text>
</comment>
<dbReference type="InterPro" id="IPR018485">
    <property type="entry name" value="FGGY_C"/>
</dbReference>
<gene>
    <name evidence="6" type="ORF">TMES_21500</name>
</gene>
<dbReference type="PANTHER" id="PTHR43095:SF1">
    <property type="entry name" value="AUTOINDUCER-2 KINASE"/>
    <property type="match status" value="1"/>
</dbReference>
<reference evidence="6 7" key="1">
    <citation type="submission" date="2014-03" db="EMBL/GenBank/DDBJ databases">
        <title>The draft genome sequence of Thalassospira mesophila JCM 18969.</title>
        <authorList>
            <person name="Lai Q."/>
            <person name="Shao Z."/>
        </authorList>
    </citation>
    <scope>NUCLEOTIDE SEQUENCE [LARGE SCALE GENOMIC DNA]</scope>
    <source>
        <strain evidence="6 7">JCM 18969</strain>
    </source>
</reference>
<evidence type="ECO:0000313" key="7">
    <source>
        <dbReference type="Proteomes" id="UP000193391"/>
    </source>
</evidence>
<dbReference type="Proteomes" id="UP000193391">
    <property type="component" value="Unassembled WGS sequence"/>
</dbReference>
<dbReference type="GO" id="GO:0005975">
    <property type="term" value="P:carbohydrate metabolic process"/>
    <property type="evidence" value="ECO:0007669"/>
    <property type="project" value="InterPro"/>
</dbReference>
<dbReference type="PIRSF" id="PIRSF000538">
    <property type="entry name" value="GlpK"/>
    <property type="match status" value="1"/>
</dbReference>
<dbReference type="RefSeq" id="WP_085586483.1">
    <property type="nucleotide sequence ID" value="NZ_JFKA01000022.1"/>
</dbReference>
<dbReference type="InterPro" id="IPR018484">
    <property type="entry name" value="FGGY_N"/>
</dbReference>
<organism evidence="6 7">
    <name type="scientific">Thalassospira mesophila</name>
    <dbReference type="NCBI Taxonomy" id="1293891"/>
    <lineage>
        <taxon>Bacteria</taxon>
        <taxon>Pseudomonadati</taxon>
        <taxon>Pseudomonadota</taxon>
        <taxon>Alphaproteobacteria</taxon>
        <taxon>Rhodospirillales</taxon>
        <taxon>Thalassospiraceae</taxon>
        <taxon>Thalassospira</taxon>
    </lineage>
</organism>
<name>A0A1Y2KUR1_9PROT</name>
<dbReference type="Pfam" id="PF00370">
    <property type="entry name" value="FGGY_N"/>
    <property type="match status" value="1"/>
</dbReference>
<dbReference type="NCBIfam" id="NF008187">
    <property type="entry name" value="PRK10939.1"/>
    <property type="match status" value="1"/>
</dbReference>
<dbReference type="OrthoDB" id="9805576at2"/>
<feature type="domain" description="Carbohydrate kinase FGGY N-terminal" evidence="4">
    <location>
        <begin position="6"/>
        <end position="252"/>
    </location>
</feature>
<evidence type="ECO:0000256" key="1">
    <source>
        <dbReference type="ARBA" id="ARBA00009156"/>
    </source>
</evidence>
<dbReference type="InterPro" id="IPR000577">
    <property type="entry name" value="Carb_kinase_FGGY"/>
</dbReference>
<dbReference type="PANTHER" id="PTHR43095">
    <property type="entry name" value="SUGAR KINASE"/>
    <property type="match status" value="1"/>
</dbReference>
<dbReference type="SUPFAM" id="SSF53067">
    <property type="entry name" value="Actin-like ATPase domain"/>
    <property type="match status" value="2"/>
</dbReference>
<evidence type="ECO:0000256" key="3">
    <source>
        <dbReference type="ARBA" id="ARBA00022777"/>
    </source>
</evidence>
<dbReference type="Gene3D" id="3.30.420.40">
    <property type="match status" value="2"/>
</dbReference>
<evidence type="ECO:0000256" key="2">
    <source>
        <dbReference type="ARBA" id="ARBA00022679"/>
    </source>
</evidence>
<dbReference type="GO" id="GO:0016301">
    <property type="term" value="F:kinase activity"/>
    <property type="evidence" value="ECO:0007669"/>
    <property type="project" value="UniProtKB-KW"/>
</dbReference>
<evidence type="ECO:0000259" key="5">
    <source>
        <dbReference type="Pfam" id="PF02782"/>
    </source>
</evidence>
<comment type="similarity">
    <text evidence="1">Belongs to the FGGY kinase family.</text>
</comment>
<keyword evidence="3 6" id="KW-0418">Kinase</keyword>
<dbReference type="EMBL" id="JFKA01000022">
    <property type="protein sequence ID" value="OSQ35294.1"/>
    <property type="molecule type" value="Genomic_DNA"/>
</dbReference>